<evidence type="ECO:0000313" key="1">
    <source>
        <dbReference type="EMBL" id="KAH9291058.1"/>
    </source>
</evidence>
<keyword evidence="2" id="KW-1185">Reference proteome</keyword>
<evidence type="ECO:0000313" key="2">
    <source>
        <dbReference type="Proteomes" id="UP000824469"/>
    </source>
</evidence>
<protein>
    <submittedName>
        <fullName evidence="1">Uncharacterized protein</fullName>
    </submittedName>
</protein>
<name>A0AA38C1Y8_TAXCH</name>
<feature type="non-terminal residue" evidence="1">
    <location>
        <position position="62"/>
    </location>
</feature>
<dbReference type="EMBL" id="JAHRHJ020003813">
    <property type="protein sequence ID" value="KAH9291058.1"/>
    <property type="molecule type" value="Genomic_DNA"/>
</dbReference>
<proteinExistence type="predicted"/>
<organism evidence="1 2">
    <name type="scientific">Taxus chinensis</name>
    <name type="common">Chinese yew</name>
    <name type="synonym">Taxus wallichiana var. chinensis</name>
    <dbReference type="NCBI Taxonomy" id="29808"/>
    <lineage>
        <taxon>Eukaryota</taxon>
        <taxon>Viridiplantae</taxon>
        <taxon>Streptophyta</taxon>
        <taxon>Embryophyta</taxon>
        <taxon>Tracheophyta</taxon>
        <taxon>Spermatophyta</taxon>
        <taxon>Pinopsida</taxon>
        <taxon>Pinidae</taxon>
        <taxon>Conifers II</taxon>
        <taxon>Cupressales</taxon>
        <taxon>Taxaceae</taxon>
        <taxon>Taxus</taxon>
    </lineage>
</organism>
<dbReference type="AlphaFoldDB" id="A0AA38C1Y8"/>
<accession>A0AA38C1Y8</accession>
<sequence>MDYIERNGNNKKWKKLYVDRDDLIQTISSLQDQLDLIPLSQLEVKDELVWSNSIDGDYSVKT</sequence>
<reference evidence="1 2" key="1">
    <citation type="journal article" date="2021" name="Nat. Plants">
        <title>The Taxus genome provides insights into paclitaxel biosynthesis.</title>
        <authorList>
            <person name="Xiong X."/>
            <person name="Gou J."/>
            <person name="Liao Q."/>
            <person name="Li Y."/>
            <person name="Zhou Q."/>
            <person name="Bi G."/>
            <person name="Li C."/>
            <person name="Du R."/>
            <person name="Wang X."/>
            <person name="Sun T."/>
            <person name="Guo L."/>
            <person name="Liang H."/>
            <person name="Lu P."/>
            <person name="Wu Y."/>
            <person name="Zhang Z."/>
            <person name="Ro D.K."/>
            <person name="Shang Y."/>
            <person name="Huang S."/>
            <person name="Yan J."/>
        </authorList>
    </citation>
    <scope>NUCLEOTIDE SEQUENCE [LARGE SCALE GENOMIC DNA]</scope>
    <source>
        <strain evidence="1">Ta-2019</strain>
    </source>
</reference>
<dbReference type="Proteomes" id="UP000824469">
    <property type="component" value="Unassembled WGS sequence"/>
</dbReference>
<gene>
    <name evidence="1" type="ORF">KI387_044629</name>
</gene>
<comment type="caution">
    <text evidence="1">The sequence shown here is derived from an EMBL/GenBank/DDBJ whole genome shotgun (WGS) entry which is preliminary data.</text>
</comment>